<dbReference type="Proteomes" id="UP000249819">
    <property type="component" value="Unassembled WGS sequence"/>
</dbReference>
<accession>A0A327W251</accession>
<comment type="caution">
    <text evidence="1">The sequence shown here is derived from an EMBL/GenBank/DDBJ whole genome shotgun (WGS) entry which is preliminary data.</text>
</comment>
<protein>
    <submittedName>
        <fullName evidence="1">Uncharacterized protein</fullName>
    </submittedName>
</protein>
<proteinExistence type="predicted"/>
<evidence type="ECO:0000313" key="1">
    <source>
        <dbReference type="EMBL" id="RAJ78988.1"/>
    </source>
</evidence>
<gene>
    <name evidence="1" type="ORF">CLV59_10648</name>
</gene>
<dbReference type="AlphaFoldDB" id="A0A327W251"/>
<sequence length="200" mass="22271">MELVVPFKNYEDAMATLDNGGRFYNLFNHADDQIISQAEVGKAAGVFIGKQQGILFLELATSELSESARKDIFSKFDQELQHNYTQYKPVQLLPSEVGSKGTLGASIIIEGIPQLVDAKTVFKGYNIILVVNTLIPVPIAESYDVYEIKDANTGDTFIIANSKEKKKLPEQKVKVGGILTELNDSKEKFLEVNYYVVEDK</sequence>
<organism evidence="1 2">
    <name type="scientific">Chitinophaga dinghuensis</name>
    <dbReference type="NCBI Taxonomy" id="1539050"/>
    <lineage>
        <taxon>Bacteria</taxon>
        <taxon>Pseudomonadati</taxon>
        <taxon>Bacteroidota</taxon>
        <taxon>Chitinophagia</taxon>
        <taxon>Chitinophagales</taxon>
        <taxon>Chitinophagaceae</taxon>
        <taxon>Chitinophaga</taxon>
    </lineage>
</organism>
<evidence type="ECO:0000313" key="2">
    <source>
        <dbReference type="Proteomes" id="UP000249819"/>
    </source>
</evidence>
<name>A0A327W251_9BACT</name>
<keyword evidence="2" id="KW-1185">Reference proteome</keyword>
<dbReference type="EMBL" id="QLMA01000006">
    <property type="protein sequence ID" value="RAJ78988.1"/>
    <property type="molecule type" value="Genomic_DNA"/>
</dbReference>
<reference evidence="1 2" key="1">
    <citation type="submission" date="2018-06" db="EMBL/GenBank/DDBJ databases">
        <title>Genomic Encyclopedia of Archaeal and Bacterial Type Strains, Phase II (KMG-II): from individual species to whole genera.</title>
        <authorList>
            <person name="Goeker M."/>
        </authorList>
    </citation>
    <scope>NUCLEOTIDE SEQUENCE [LARGE SCALE GENOMIC DNA]</scope>
    <source>
        <strain evidence="1 2">DSM 29821</strain>
    </source>
</reference>
<dbReference type="RefSeq" id="WP_211323945.1">
    <property type="nucleotide sequence ID" value="NZ_QLMA01000006.1"/>
</dbReference>